<dbReference type="AlphaFoldDB" id="A0A9N8JZQ0"/>
<gene>
    <name evidence="1" type="ORF">AWRI4233_LOCUS5395</name>
</gene>
<evidence type="ECO:0000313" key="2">
    <source>
        <dbReference type="Proteomes" id="UP000714618"/>
    </source>
</evidence>
<accession>A0A9N8JZQ0</accession>
<keyword evidence="2" id="KW-1185">Reference proteome</keyword>
<name>A0A9N8JZQ0_9PEZI</name>
<evidence type="ECO:0000313" key="1">
    <source>
        <dbReference type="EMBL" id="CAD0095967.1"/>
    </source>
</evidence>
<evidence type="ECO:0008006" key="3">
    <source>
        <dbReference type="Google" id="ProtNLM"/>
    </source>
</evidence>
<proteinExistence type="predicted"/>
<reference evidence="1" key="1">
    <citation type="submission" date="2020-06" db="EMBL/GenBank/DDBJ databases">
        <authorList>
            <person name="Onetto C."/>
        </authorList>
    </citation>
    <scope>NUCLEOTIDE SEQUENCE</scope>
</reference>
<sequence length="316" mass="35574">MSNTQFNAAFEASGMPTSTTVAGDCPICCEEGKQPSPVLSCLRSRDFLQVLKSLIPAGLYERMYNNFYVVWATAGAERLWCADTDWAMFIPPSHESSLRGGRQCFCGKFACLTCKKLAHDGACTEDQELQDAIDTAKANGDSHADAERVQQEIDEEQEAQLEARFGHRDAEANELFERAGRPLARQVLAGAHVFLIMLREYMARLSETDVDDICAILSATLEGIHDIDAPSLHIGRQLSNQEFEPVNMPFGFVYNISQDVIGNLFNNHFRSFRSQEFLDYELEATRLLFVLYGENESDDNELREEIRERLARFGTT</sequence>
<dbReference type="EMBL" id="CAIJEO010000007">
    <property type="protein sequence ID" value="CAD0095967.1"/>
    <property type="molecule type" value="Genomic_DNA"/>
</dbReference>
<organism evidence="1 2">
    <name type="scientific">Aureobasidium mustum</name>
    <dbReference type="NCBI Taxonomy" id="2773714"/>
    <lineage>
        <taxon>Eukaryota</taxon>
        <taxon>Fungi</taxon>
        <taxon>Dikarya</taxon>
        <taxon>Ascomycota</taxon>
        <taxon>Pezizomycotina</taxon>
        <taxon>Dothideomycetes</taxon>
        <taxon>Dothideomycetidae</taxon>
        <taxon>Dothideales</taxon>
        <taxon>Saccotheciaceae</taxon>
        <taxon>Aureobasidium</taxon>
    </lineage>
</organism>
<comment type="caution">
    <text evidence="1">The sequence shown here is derived from an EMBL/GenBank/DDBJ whole genome shotgun (WGS) entry which is preliminary data.</text>
</comment>
<dbReference type="Proteomes" id="UP000714618">
    <property type="component" value="Unassembled WGS sequence"/>
</dbReference>
<protein>
    <recommendedName>
        <fullName evidence="3">IBR domain-containing protein</fullName>
    </recommendedName>
</protein>
<dbReference type="OrthoDB" id="10009520at2759"/>